<keyword evidence="5 8" id="KW-0067">ATP-binding</keyword>
<dbReference type="HOGENOM" id="CLU_026910_3_1_11"/>
<dbReference type="SMART" id="SM00760">
    <property type="entry name" value="Bac_DnaA_C"/>
    <property type="match status" value="1"/>
</dbReference>
<evidence type="ECO:0000313" key="15">
    <source>
        <dbReference type="EMBL" id="ACU93738.1"/>
    </source>
</evidence>
<dbReference type="RefSeq" id="WP_012802427.1">
    <property type="nucleotide sequence ID" value="NC_013170.1"/>
</dbReference>
<dbReference type="InterPro" id="IPR018312">
    <property type="entry name" value="Chromosome_initiator_DnaA_CS"/>
</dbReference>
<accession>C7MLD2</accession>
<dbReference type="eggNOG" id="COG0593">
    <property type="taxonomic scope" value="Bacteria"/>
</dbReference>
<dbReference type="SUPFAM" id="SSF52540">
    <property type="entry name" value="P-loop containing nucleoside triphosphate hydrolases"/>
    <property type="match status" value="1"/>
</dbReference>
<evidence type="ECO:0000256" key="11">
    <source>
        <dbReference type="RuleBase" id="RU004227"/>
    </source>
</evidence>
<feature type="domain" description="AAA+ ATPase" evidence="13">
    <location>
        <begin position="193"/>
        <end position="331"/>
    </location>
</feature>
<protein>
    <recommendedName>
        <fullName evidence="8 9">Chromosomal replication initiator protein DnaA</fullName>
    </recommendedName>
</protein>
<keyword evidence="4 8" id="KW-0547">Nucleotide-binding</keyword>
<feature type="region of interest" description="Domain IV, binds dsDNA" evidence="8">
    <location>
        <begin position="385"/>
        <end position="506"/>
    </location>
</feature>
<evidence type="ECO:0000256" key="10">
    <source>
        <dbReference type="RuleBase" id="RU000577"/>
    </source>
</evidence>
<keyword evidence="16" id="KW-1185">Reference proteome</keyword>
<dbReference type="GO" id="GO:0006270">
    <property type="term" value="P:DNA replication initiation"/>
    <property type="evidence" value="ECO:0007669"/>
    <property type="project" value="UniProtKB-UniRule"/>
</dbReference>
<evidence type="ECO:0000256" key="1">
    <source>
        <dbReference type="ARBA" id="ARBA00006583"/>
    </source>
</evidence>
<dbReference type="InterPro" id="IPR001957">
    <property type="entry name" value="Chromosome_initiator_DnaA"/>
</dbReference>
<dbReference type="InterPro" id="IPR010921">
    <property type="entry name" value="Trp_repressor/repl_initiator"/>
</dbReference>
<evidence type="ECO:0000256" key="8">
    <source>
        <dbReference type="HAMAP-Rule" id="MF_00377"/>
    </source>
</evidence>
<dbReference type="SUPFAM" id="SSF48295">
    <property type="entry name" value="TrpR-like"/>
    <property type="match status" value="1"/>
</dbReference>
<comment type="caution">
    <text evidence="8">Lacks conserved residue(s) required for the propagation of feature annotation.</text>
</comment>
<dbReference type="InterPro" id="IPR024633">
    <property type="entry name" value="DnaA_N_dom"/>
</dbReference>
<dbReference type="InterPro" id="IPR027417">
    <property type="entry name" value="P-loop_NTPase"/>
</dbReference>
<dbReference type="OrthoDB" id="9807019at2"/>
<dbReference type="InterPro" id="IPR003593">
    <property type="entry name" value="AAA+_ATPase"/>
</dbReference>
<feature type="binding site" evidence="8">
    <location>
        <position position="208"/>
    </location>
    <ligand>
        <name>ATP</name>
        <dbReference type="ChEBI" id="CHEBI:30616"/>
    </ligand>
</feature>
<dbReference type="GO" id="GO:0005886">
    <property type="term" value="C:plasma membrane"/>
    <property type="evidence" value="ECO:0007669"/>
    <property type="project" value="TreeGrafter"/>
</dbReference>
<dbReference type="Gene3D" id="1.10.1750.10">
    <property type="match status" value="1"/>
</dbReference>
<evidence type="ECO:0000256" key="3">
    <source>
        <dbReference type="ARBA" id="ARBA00022705"/>
    </source>
</evidence>
<dbReference type="GO" id="GO:0005737">
    <property type="term" value="C:cytoplasm"/>
    <property type="evidence" value="ECO:0007669"/>
    <property type="project" value="UniProtKB-SubCell"/>
</dbReference>
<sequence length="506" mass="57207">MSADKYDALWNTVVERIKTYENIDASQIDAFFSRLVPQAFSEGFLMLTSDTEFIKKWIESHYTDVIKQALEEIYQVPFTIAIEVDTPSSAAEGVQQDQQNDVTHTTPQHTSQQSEPSVKSLNERGSQSPFSPVSNNHSASPFTPTAEETISHNQDFLNSVISGYSFESFVIGTSNKMAYSMAVAVAETPGQPQFNPLFIYGKSGLGKTHLLRSIQNYVHHAYPTAKTVYVDTMALVNDYTDAAISRSNKSFSQFKQKYETADVLLIDDVQGLQNKKETLNMVFQILNSMIDRGKQVVFSADRAPKNIDIDERYMSRFNMGGTCDIQPPELETKLGIIKNYLEECRRGANDDFSIPADVQEYIAQNSSSNIRELKSAVTKVVFELRNNGKSEITIDEAARLLTDHFSGGAMKRLSISDIQTAVEQYYNVSHTELVGRKRSANITYARQIAIYLCRTMIDIPFNSIGTEFNRDHSTIMYSFRSVEEKVKESRQVNEELEIIRQMIIEQ</sequence>
<feature type="compositionally biased region" description="Low complexity" evidence="12">
    <location>
        <begin position="103"/>
        <end position="117"/>
    </location>
</feature>
<proteinExistence type="inferred from homology"/>
<dbReference type="SMART" id="SM00382">
    <property type="entry name" value="AAA"/>
    <property type="match status" value="1"/>
</dbReference>
<evidence type="ECO:0000313" key="16">
    <source>
        <dbReference type="Proteomes" id="UP000000954"/>
    </source>
</evidence>
<evidence type="ECO:0000259" key="13">
    <source>
        <dbReference type="SMART" id="SM00382"/>
    </source>
</evidence>
<feature type="binding site" evidence="8">
    <location>
        <position position="207"/>
    </location>
    <ligand>
        <name>ATP</name>
        <dbReference type="ChEBI" id="CHEBI:30616"/>
    </ligand>
</feature>
<dbReference type="AlphaFoldDB" id="C7MLD2"/>
<dbReference type="InterPro" id="IPR013317">
    <property type="entry name" value="DnaA_dom"/>
</dbReference>
<name>C7MLD2_CRYCD</name>
<comment type="similarity">
    <text evidence="1 8 11">Belongs to the DnaA family.</text>
</comment>
<dbReference type="Proteomes" id="UP000000954">
    <property type="component" value="Chromosome"/>
</dbReference>
<keyword evidence="2 8" id="KW-0963">Cytoplasm</keyword>
<evidence type="ECO:0000256" key="7">
    <source>
        <dbReference type="ARBA" id="ARBA00023125"/>
    </source>
</evidence>
<feature type="domain" description="Chromosomal replication initiator DnaA C-terminal" evidence="14">
    <location>
        <begin position="414"/>
        <end position="482"/>
    </location>
</feature>
<dbReference type="GO" id="GO:0005524">
    <property type="term" value="F:ATP binding"/>
    <property type="evidence" value="ECO:0007669"/>
    <property type="project" value="UniProtKB-UniRule"/>
</dbReference>
<dbReference type="KEGG" id="ccu:Ccur_00010"/>
<dbReference type="NCBIfam" id="TIGR00362">
    <property type="entry name" value="DnaA"/>
    <property type="match status" value="1"/>
</dbReference>
<dbReference type="GO" id="GO:0008289">
    <property type="term" value="F:lipid binding"/>
    <property type="evidence" value="ECO:0007669"/>
    <property type="project" value="UniProtKB-KW"/>
</dbReference>
<feature type="compositionally biased region" description="Polar residues" evidence="12">
    <location>
        <begin position="119"/>
        <end position="147"/>
    </location>
</feature>
<dbReference type="Pfam" id="PF08299">
    <property type="entry name" value="Bac_DnaA_C"/>
    <property type="match status" value="1"/>
</dbReference>
<feature type="region of interest" description="Disordered" evidence="12">
    <location>
        <begin position="90"/>
        <end position="147"/>
    </location>
</feature>
<dbReference type="Pfam" id="PF11638">
    <property type="entry name" value="DnaA_N"/>
    <property type="match status" value="1"/>
</dbReference>
<dbReference type="Gene3D" id="1.10.8.60">
    <property type="match status" value="1"/>
</dbReference>
<feature type="binding site" evidence="8">
    <location>
        <position position="206"/>
    </location>
    <ligand>
        <name>ATP</name>
        <dbReference type="ChEBI" id="CHEBI:30616"/>
    </ligand>
</feature>
<dbReference type="Gene3D" id="3.40.50.300">
    <property type="entry name" value="P-loop containing nucleotide triphosphate hydrolases"/>
    <property type="match status" value="1"/>
</dbReference>
<dbReference type="Pfam" id="PF00308">
    <property type="entry name" value="Bac_DnaA"/>
    <property type="match status" value="1"/>
</dbReference>
<dbReference type="InterPro" id="IPR020591">
    <property type="entry name" value="Chromosome_initiator_DnaA-like"/>
</dbReference>
<dbReference type="InterPro" id="IPR038454">
    <property type="entry name" value="DnaA_N_sf"/>
</dbReference>
<evidence type="ECO:0000256" key="4">
    <source>
        <dbReference type="ARBA" id="ARBA00022741"/>
    </source>
</evidence>
<reference evidence="15 16" key="1">
    <citation type="journal article" date="2009" name="Stand. Genomic Sci.">
        <title>Complete genome sequence of Cryptobacterium curtum type strain (12-3).</title>
        <authorList>
            <person name="Mavrommatis K."/>
            <person name="Pukall R."/>
            <person name="Rohde C."/>
            <person name="Chen F."/>
            <person name="Sims D."/>
            <person name="Brettin T."/>
            <person name="Kuske C."/>
            <person name="Detter J.C."/>
            <person name="Han C."/>
            <person name="Lapidus A."/>
            <person name="Copeland A."/>
            <person name="Glavina Del Rio T."/>
            <person name="Nolan M."/>
            <person name="Lucas S."/>
            <person name="Tice H."/>
            <person name="Cheng J.F."/>
            <person name="Bruce D."/>
            <person name="Goodwin L."/>
            <person name="Pitluck S."/>
            <person name="Ovchinnikova G."/>
            <person name="Pati A."/>
            <person name="Ivanova N."/>
            <person name="Chen A."/>
            <person name="Palaniappan K."/>
            <person name="Chain P."/>
            <person name="D'haeseleer P."/>
            <person name="Goker M."/>
            <person name="Bristow J."/>
            <person name="Eisen J.A."/>
            <person name="Markowitz V."/>
            <person name="Hugenholtz P."/>
            <person name="Rohde M."/>
            <person name="Klenk H.P."/>
            <person name="Kyrpides N.C."/>
        </authorList>
    </citation>
    <scope>NUCLEOTIDE SEQUENCE [LARGE SCALE GENOMIC DNA]</scope>
    <source>
        <strain evidence="16">ATCC 700683 / DSM 15641 / 12-3</strain>
    </source>
</reference>
<keyword evidence="6 8" id="KW-0446">Lipid-binding</keyword>
<comment type="domain">
    <text evidence="8">Domain I is involved in oligomerization and binding regulators, domain II is flexibile and of varying length in different bacteria, domain III forms the AAA+ region, while domain IV binds dsDNA.</text>
</comment>
<dbReference type="Gene3D" id="3.30.300.180">
    <property type="match status" value="1"/>
</dbReference>
<feature type="binding site" evidence="8">
    <location>
        <position position="204"/>
    </location>
    <ligand>
        <name>ATP</name>
        <dbReference type="ChEBI" id="CHEBI:30616"/>
    </ligand>
</feature>
<keyword evidence="3 8" id="KW-0235">DNA replication</keyword>
<keyword evidence="7 8" id="KW-0238">DNA-binding</keyword>
<dbReference type="CDD" id="cd06571">
    <property type="entry name" value="Bac_DnaA_C"/>
    <property type="match status" value="1"/>
</dbReference>
<comment type="subcellular location">
    <subcellularLocation>
        <location evidence="8">Cytoplasm</location>
    </subcellularLocation>
</comment>
<dbReference type="PROSITE" id="PS01008">
    <property type="entry name" value="DNAA"/>
    <property type="match status" value="1"/>
</dbReference>
<dbReference type="HAMAP" id="MF_00377">
    <property type="entry name" value="DnaA_bact"/>
    <property type="match status" value="1"/>
</dbReference>
<evidence type="ECO:0000256" key="5">
    <source>
        <dbReference type="ARBA" id="ARBA00022840"/>
    </source>
</evidence>
<dbReference type="CDD" id="cd00009">
    <property type="entry name" value="AAA"/>
    <property type="match status" value="1"/>
</dbReference>
<gene>
    <name evidence="8" type="primary">dnaA</name>
    <name evidence="15" type="ordered locus">Ccur_00010</name>
</gene>
<comment type="function">
    <text evidence="8 10">Plays an essential role in the initiation and regulation of chromosomal replication. ATP-DnaA binds to the origin of replication (oriC) to initiate formation of the DNA replication initiation complex once per cell cycle. Binds the DnaA box (a 9 base pair repeat at the origin) and separates the double-stranded (ds)DNA. Forms a right-handed helical filament on oriC DNA; dsDNA binds to the exterior of the filament while single-stranded (ss)DNA is stabiized in the filament's interior. The ATP-DnaA-oriC complex binds and stabilizes one strand of the AT-rich DNA unwinding element (DUE), permitting loading of DNA polymerase. After initiation quickly degrades to an ADP-DnaA complex that is not apt for DNA replication. Binds acidic phospholipids.</text>
</comment>
<dbReference type="GO" id="GO:0003688">
    <property type="term" value="F:DNA replication origin binding"/>
    <property type="evidence" value="ECO:0007669"/>
    <property type="project" value="UniProtKB-UniRule"/>
</dbReference>
<dbReference type="InterPro" id="IPR013159">
    <property type="entry name" value="DnaA_C"/>
</dbReference>
<evidence type="ECO:0000256" key="2">
    <source>
        <dbReference type="ARBA" id="ARBA00022490"/>
    </source>
</evidence>
<organism evidence="15 16">
    <name type="scientific">Cryptobacterium curtum (strain ATCC 700683 / DSM 15641 / CCUG 43107 / 12-3)</name>
    <dbReference type="NCBI Taxonomy" id="469378"/>
    <lineage>
        <taxon>Bacteria</taxon>
        <taxon>Bacillati</taxon>
        <taxon>Actinomycetota</taxon>
        <taxon>Coriobacteriia</taxon>
        <taxon>Eggerthellales</taxon>
        <taxon>Eggerthellaceae</taxon>
        <taxon>Cryptobacterium</taxon>
    </lineage>
</organism>
<evidence type="ECO:0000256" key="9">
    <source>
        <dbReference type="NCBIfam" id="TIGR00362"/>
    </source>
</evidence>
<dbReference type="PANTHER" id="PTHR30050">
    <property type="entry name" value="CHROMOSOMAL REPLICATION INITIATOR PROTEIN DNAA"/>
    <property type="match status" value="1"/>
</dbReference>
<evidence type="ECO:0000256" key="12">
    <source>
        <dbReference type="SAM" id="MobiDB-lite"/>
    </source>
</evidence>
<feature type="region of interest" description="Domain I, interacts with DnaA modulators" evidence="8">
    <location>
        <begin position="1"/>
        <end position="140"/>
    </location>
</feature>
<dbReference type="STRING" id="469378.Ccur_00010"/>
<evidence type="ECO:0000256" key="6">
    <source>
        <dbReference type="ARBA" id="ARBA00023121"/>
    </source>
</evidence>
<dbReference type="GO" id="GO:0006275">
    <property type="term" value="P:regulation of DNA replication"/>
    <property type="evidence" value="ECO:0007669"/>
    <property type="project" value="UniProtKB-UniRule"/>
</dbReference>
<evidence type="ECO:0000259" key="14">
    <source>
        <dbReference type="SMART" id="SM00760"/>
    </source>
</evidence>
<comment type="subunit">
    <text evidence="8">Oligomerizes as a right-handed, spiral filament on DNA at oriC.</text>
</comment>
<dbReference type="PRINTS" id="PR00051">
    <property type="entry name" value="DNAA"/>
</dbReference>
<dbReference type="PANTHER" id="PTHR30050:SF2">
    <property type="entry name" value="CHROMOSOMAL REPLICATION INITIATOR PROTEIN DNAA"/>
    <property type="match status" value="1"/>
</dbReference>
<dbReference type="EMBL" id="CP001682">
    <property type="protein sequence ID" value="ACU93738.1"/>
    <property type="molecule type" value="Genomic_DNA"/>
</dbReference>